<dbReference type="PANTHER" id="PTHR30483">
    <property type="entry name" value="LEUCINE-SPECIFIC-BINDING PROTEIN"/>
    <property type="match status" value="1"/>
</dbReference>
<evidence type="ECO:0000259" key="5">
    <source>
        <dbReference type="Pfam" id="PF13458"/>
    </source>
</evidence>
<proteinExistence type="inferred from homology"/>
<evidence type="ECO:0000256" key="1">
    <source>
        <dbReference type="ARBA" id="ARBA00010062"/>
    </source>
</evidence>
<comment type="similarity">
    <text evidence="1">Belongs to the leucine-binding protein family.</text>
</comment>
<keyword evidence="2 4" id="KW-0732">Signal</keyword>
<dbReference type="PANTHER" id="PTHR30483:SF6">
    <property type="entry name" value="PERIPLASMIC BINDING PROTEIN OF ABC TRANSPORTER FOR NATURAL AMINO ACIDS"/>
    <property type="match status" value="1"/>
</dbReference>
<comment type="caution">
    <text evidence="6">The sequence shown here is derived from an EMBL/GenBank/DDBJ whole genome shotgun (WGS) entry which is preliminary data.</text>
</comment>
<reference evidence="6 7" key="1">
    <citation type="submission" date="2024-02" db="EMBL/GenBank/DDBJ databases">
        <title>Expansion and revision of Xanthobacter and proposal of Roseixanthobacter gen. nov.</title>
        <authorList>
            <person name="Soltysiak M.P.M."/>
            <person name="Jalihal A."/>
            <person name="Ory A."/>
            <person name="Chrisophersen C."/>
            <person name="Lee A.D."/>
            <person name="Boulton J."/>
            <person name="Springer M."/>
        </authorList>
    </citation>
    <scope>NUCLEOTIDE SEQUENCE [LARGE SCALE GENOMIC DNA]</scope>
    <source>
        <strain evidence="6 7">23A</strain>
    </source>
</reference>
<gene>
    <name evidence="6" type="ORF">V5F32_06000</name>
</gene>
<dbReference type="InterPro" id="IPR028081">
    <property type="entry name" value="Leu-bd"/>
</dbReference>
<name>A0ABW6ZSK5_9HYPH</name>
<evidence type="ECO:0000256" key="2">
    <source>
        <dbReference type="ARBA" id="ARBA00022729"/>
    </source>
</evidence>
<evidence type="ECO:0000256" key="3">
    <source>
        <dbReference type="ARBA" id="ARBA00022970"/>
    </source>
</evidence>
<dbReference type="InterPro" id="IPR051010">
    <property type="entry name" value="BCAA_transport"/>
</dbReference>
<sequence>MTSRRSLDPRALFHPRPLLVAAALCGLMAGAARAEDTTVKLGVLNDMSGVYADISGPGSVVAAQMAAQDFMAKNKGFKVEVVGADHQNKPDVGSSIARKWYDQDGVDAIMDVTTSSVALAVNDVTREKNRIFLVSGGGTSDLTGAKCSPNTVHWTYDTWALANGTGSAITKQGGSPWFFITADYAFGAALERDAAAAVKNAGGKVNGSVKHPLSATDFSSFLVQAQSSGAKVIGLANAGGDLINAIKQASEFGITQGGQSLAGLLIFSSDVKAMGLTAAQGLLLTEAFYWDLNDDTRAFSKRFAEKFGGKMPTSAQAGVYSSALHYLNAIRDAKTKDAPKVMEQMRATPIDDPLFGKGEVRIDGRATHPMYLFKVKKPADSKGPWDLYEVVATIPANEAFRPLKDGGCPLVK</sequence>
<dbReference type="Proteomes" id="UP001604002">
    <property type="component" value="Unassembled WGS sequence"/>
</dbReference>
<organism evidence="6 7">
    <name type="scientific">Xanthobacter oligotrophicus</name>
    <dbReference type="NCBI Taxonomy" id="2607286"/>
    <lineage>
        <taxon>Bacteria</taxon>
        <taxon>Pseudomonadati</taxon>
        <taxon>Pseudomonadota</taxon>
        <taxon>Alphaproteobacteria</taxon>
        <taxon>Hyphomicrobiales</taxon>
        <taxon>Xanthobacteraceae</taxon>
        <taxon>Xanthobacter</taxon>
    </lineage>
</organism>
<keyword evidence="7" id="KW-1185">Reference proteome</keyword>
<feature type="chain" id="PRO_5047463694" evidence="4">
    <location>
        <begin position="35"/>
        <end position="412"/>
    </location>
</feature>
<dbReference type="Pfam" id="PF13458">
    <property type="entry name" value="Peripla_BP_6"/>
    <property type="match status" value="1"/>
</dbReference>
<dbReference type="RefSeq" id="WP_393991672.1">
    <property type="nucleotide sequence ID" value="NZ_JBAFVH010000003.1"/>
</dbReference>
<feature type="domain" description="Leucine-binding protein" evidence="5">
    <location>
        <begin position="38"/>
        <end position="376"/>
    </location>
</feature>
<dbReference type="SUPFAM" id="SSF53822">
    <property type="entry name" value="Periplasmic binding protein-like I"/>
    <property type="match status" value="1"/>
</dbReference>
<evidence type="ECO:0000313" key="6">
    <source>
        <dbReference type="EMBL" id="MFG1371706.1"/>
    </source>
</evidence>
<dbReference type="EMBL" id="JBAFVH010000003">
    <property type="protein sequence ID" value="MFG1371706.1"/>
    <property type="molecule type" value="Genomic_DNA"/>
</dbReference>
<evidence type="ECO:0000256" key="4">
    <source>
        <dbReference type="SAM" id="SignalP"/>
    </source>
</evidence>
<dbReference type="Gene3D" id="3.40.50.2300">
    <property type="match status" value="2"/>
</dbReference>
<dbReference type="InterPro" id="IPR028082">
    <property type="entry name" value="Peripla_BP_I"/>
</dbReference>
<evidence type="ECO:0000313" key="7">
    <source>
        <dbReference type="Proteomes" id="UP001604002"/>
    </source>
</evidence>
<keyword evidence="3" id="KW-0813">Transport</keyword>
<dbReference type="CDD" id="cd06327">
    <property type="entry name" value="PBP1_SBP-like"/>
    <property type="match status" value="1"/>
</dbReference>
<keyword evidence="3" id="KW-0029">Amino-acid transport</keyword>
<accession>A0ABW6ZSK5</accession>
<feature type="signal peptide" evidence="4">
    <location>
        <begin position="1"/>
        <end position="34"/>
    </location>
</feature>
<protein>
    <submittedName>
        <fullName evidence="6">ABC transporter substrate-binding protein</fullName>
    </submittedName>
</protein>